<dbReference type="GO" id="GO:0005615">
    <property type="term" value="C:extracellular space"/>
    <property type="evidence" value="ECO:0007669"/>
    <property type="project" value="TreeGrafter"/>
</dbReference>
<dbReference type="Pfam" id="PF00066">
    <property type="entry name" value="Notch"/>
    <property type="match status" value="1"/>
</dbReference>
<evidence type="ECO:0000256" key="2">
    <source>
        <dbReference type="ARBA" id="ARBA00022737"/>
    </source>
</evidence>
<dbReference type="PROSITE" id="PS51450">
    <property type="entry name" value="LRR"/>
    <property type="match status" value="1"/>
</dbReference>
<evidence type="ECO:0000313" key="8">
    <source>
        <dbReference type="Proteomes" id="UP000332933"/>
    </source>
</evidence>
<dbReference type="Gene3D" id="3.80.10.10">
    <property type="entry name" value="Ribonuclease Inhibitor"/>
    <property type="match status" value="1"/>
</dbReference>
<dbReference type="InterPro" id="IPR050333">
    <property type="entry name" value="SLRP"/>
</dbReference>
<name>A0A485KK00_9STRA</name>
<evidence type="ECO:0000259" key="5">
    <source>
        <dbReference type="SMART" id="SM00004"/>
    </source>
</evidence>
<dbReference type="Proteomes" id="UP000332933">
    <property type="component" value="Unassembled WGS sequence"/>
</dbReference>
<feature type="domain" description="LNR" evidence="5">
    <location>
        <begin position="173"/>
        <end position="215"/>
    </location>
</feature>
<dbReference type="InterPro" id="IPR000800">
    <property type="entry name" value="Notch_dom"/>
</dbReference>
<reference evidence="6" key="2">
    <citation type="submission" date="2019-06" db="EMBL/GenBank/DDBJ databases">
        <title>Genomics analysis of Aphanomyces spp. identifies a new class of oomycete effector associated with host adaptation.</title>
        <authorList>
            <person name="Gaulin E."/>
        </authorList>
    </citation>
    <scope>NUCLEOTIDE SEQUENCE</scope>
    <source>
        <strain evidence="6">CBS 578.67</strain>
    </source>
</reference>
<keyword evidence="8" id="KW-1185">Reference proteome</keyword>
<dbReference type="SUPFAM" id="SSF52058">
    <property type="entry name" value="L domain-like"/>
    <property type="match status" value="1"/>
</dbReference>
<keyword evidence="4" id="KW-0325">Glycoprotein</keyword>
<keyword evidence="3" id="KW-1015">Disulfide bond</keyword>
<evidence type="ECO:0000256" key="3">
    <source>
        <dbReference type="ARBA" id="ARBA00023157"/>
    </source>
</evidence>
<dbReference type="InterPro" id="IPR001611">
    <property type="entry name" value="Leu-rich_rpt"/>
</dbReference>
<dbReference type="Gene3D" id="3.30.300.320">
    <property type="match status" value="1"/>
</dbReference>
<dbReference type="InterPro" id="IPR032675">
    <property type="entry name" value="LRR_dom_sf"/>
</dbReference>
<gene>
    <name evidence="7" type="primary">Aste57867_8347</name>
    <name evidence="6" type="ORF">As57867_008315</name>
    <name evidence="7" type="ORF">ASTE57867_8347</name>
</gene>
<organism evidence="7 8">
    <name type="scientific">Aphanomyces stellatus</name>
    <dbReference type="NCBI Taxonomy" id="120398"/>
    <lineage>
        <taxon>Eukaryota</taxon>
        <taxon>Sar</taxon>
        <taxon>Stramenopiles</taxon>
        <taxon>Oomycota</taxon>
        <taxon>Saprolegniomycetes</taxon>
        <taxon>Saprolegniales</taxon>
        <taxon>Verrucalvaceae</taxon>
        <taxon>Aphanomyces</taxon>
    </lineage>
</organism>
<dbReference type="EMBL" id="VJMH01005100">
    <property type="protein sequence ID" value="KAF0701159.1"/>
    <property type="molecule type" value="Genomic_DNA"/>
</dbReference>
<dbReference type="PANTHER" id="PTHR45712:SF18">
    <property type="entry name" value="PODOCAN-LIKE PROTEIN 1"/>
    <property type="match status" value="1"/>
</dbReference>
<evidence type="ECO:0000313" key="6">
    <source>
        <dbReference type="EMBL" id="KAF0701159.1"/>
    </source>
</evidence>
<dbReference type="OrthoDB" id="79441at2759"/>
<dbReference type="PANTHER" id="PTHR45712">
    <property type="entry name" value="AGAP008170-PA"/>
    <property type="match status" value="1"/>
</dbReference>
<sequence length="223" mass="24351">MANFWTHDPTASAARFPESLTAFRISYSDLAVIPAVLAPAPPNLVYLRIEGAEISAIPDEYFQAWASVTAIALNEIKLTEIPLALGANMAQLEWLELRGNNITTIPPQWLSQQKQLVVVDLSGNGLVDGPWYLANRGVALELSSNPITTLTSSIDPSLLQKRTIVLDESPFCTANPSSACQPKCAHMCETKMIGNGKCDWPCYSPKCQFDGGDCDSFGFDRRN</sequence>
<proteinExistence type="predicted"/>
<protein>
    <submittedName>
        <fullName evidence="7">Aste57867_8347 protein</fullName>
    </submittedName>
</protein>
<keyword evidence="2" id="KW-0677">Repeat</keyword>
<dbReference type="Pfam" id="PF13855">
    <property type="entry name" value="LRR_8"/>
    <property type="match status" value="1"/>
</dbReference>
<evidence type="ECO:0000256" key="4">
    <source>
        <dbReference type="ARBA" id="ARBA00023180"/>
    </source>
</evidence>
<reference evidence="7 8" key="1">
    <citation type="submission" date="2019-03" db="EMBL/GenBank/DDBJ databases">
        <authorList>
            <person name="Gaulin E."/>
            <person name="Dumas B."/>
        </authorList>
    </citation>
    <scope>NUCLEOTIDE SEQUENCE [LARGE SCALE GENOMIC DNA]</scope>
    <source>
        <strain evidence="7">CBS 568.67</strain>
    </source>
</reference>
<dbReference type="EMBL" id="CAADRA010005121">
    <property type="protein sequence ID" value="VFT85234.1"/>
    <property type="molecule type" value="Genomic_DNA"/>
</dbReference>
<dbReference type="AlphaFoldDB" id="A0A485KK00"/>
<evidence type="ECO:0000256" key="1">
    <source>
        <dbReference type="ARBA" id="ARBA00022614"/>
    </source>
</evidence>
<evidence type="ECO:0000313" key="7">
    <source>
        <dbReference type="EMBL" id="VFT85234.1"/>
    </source>
</evidence>
<accession>A0A485KK00</accession>
<dbReference type="SMART" id="SM00004">
    <property type="entry name" value="NL"/>
    <property type="match status" value="1"/>
</dbReference>
<keyword evidence="1" id="KW-0433">Leucine-rich repeat</keyword>